<keyword evidence="1" id="KW-0808">Transferase</keyword>
<keyword evidence="2" id="KW-0548">Nucleotidyltransferase</keyword>
<evidence type="ECO:0000256" key="4">
    <source>
        <dbReference type="ARBA" id="ARBA00022759"/>
    </source>
</evidence>
<keyword evidence="4" id="KW-0255">Endonuclease</keyword>
<dbReference type="GO" id="GO:0003964">
    <property type="term" value="F:RNA-directed DNA polymerase activity"/>
    <property type="evidence" value="ECO:0007669"/>
    <property type="project" value="UniProtKB-KW"/>
</dbReference>
<dbReference type="InterPro" id="IPR050951">
    <property type="entry name" value="Retrovirus_Pol_polyprotein"/>
</dbReference>
<evidence type="ECO:0000313" key="8">
    <source>
        <dbReference type="EMBL" id="KAK1792770.1"/>
    </source>
</evidence>
<feature type="non-terminal residue" evidence="8">
    <location>
        <position position="1"/>
    </location>
</feature>
<dbReference type="EMBL" id="JAROKS010000019">
    <property type="protein sequence ID" value="KAK1792770.1"/>
    <property type="molecule type" value="Genomic_DNA"/>
</dbReference>
<keyword evidence="9" id="KW-1185">Reference proteome</keyword>
<dbReference type="InterPro" id="IPR041373">
    <property type="entry name" value="RT_RNaseH"/>
</dbReference>
<dbReference type="Pfam" id="PF17917">
    <property type="entry name" value="RT_RNaseH"/>
    <property type="match status" value="1"/>
</dbReference>
<accession>A0AAD8Z7H4</accession>
<evidence type="ECO:0000313" key="9">
    <source>
        <dbReference type="Proteomes" id="UP001239994"/>
    </source>
</evidence>
<dbReference type="AlphaFoldDB" id="A0AAD8Z7H4"/>
<proteinExistence type="predicted"/>
<evidence type="ECO:0000256" key="6">
    <source>
        <dbReference type="ARBA" id="ARBA00022918"/>
    </source>
</evidence>
<sequence>GAITPVKHSEWPAPVVPILKPDITIRLCGDYKLTVNRVLPCGEIPHAKSGRLICGLIWEPAVLKAEQLTILDAVLEPLTIMSRTLAPSEKRYSQLDREGLAVVFGIQGFHEYVYGHISTICTDHKP</sequence>
<dbReference type="Gene3D" id="3.10.10.10">
    <property type="entry name" value="HIV Type 1 Reverse Transcriptase, subunit A, domain 1"/>
    <property type="match status" value="1"/>
</dbReference>
<keyword evidence="5" id="KW-0378">Hydrolase</keyword>
<evidence type="ECO:0000256" key="3">
    <source>
        <dbReference type="ARBA" id="ARBA00022722"/>
    </source>
</evidence>
<evidence type="ECO:0000256" key="1">
    <source>
        <dbReference type="ARBA" id="ARBA00022679"/>
    </source>
</evidence>
<keyword evidence="3" id="KW-0540">Nuclease</keyword>
<evidence type="ECO:0000259" key="7">
    <source>
        <dbReference type="Pfam" id="PF17917"/>
    </source>
</evidence>
<dbReference type="GO" id="GO:0016787">
    <property type="term" value="F:hydrolase activity"/>
    <property type="evidence" value="ECO:0007669"/>
    <property type="project" value="UniProtKB-KW"/>
</dbReference>
<dbReference type="PANTHER" id="PTHR37984:SF13">
    <property type="entry name" value="RIBONUCLEASE H"/>
    <property type="match status" value="1"/>
</dbReference>
<keyword evidence="6" id="KW-0695">RNA-directed DNA polymerase</keyword>
<protein>
    <recommendedName>
        <fullName evidence="7">Reverse transcriptase RNase H-like domain-containing protein</fullName>
    </recommendedName>
</protein>
<gene>
    <name evidence="8" type="ORF">P4O66_012692</name>
</gene>
<evidence type="ECO:0000256" key="5">
    <source>
        <dbReference type="ARBA" id="ARBA00022801"/>
    </source>
</evidence>
<dbReference type="GO" id="GO:0004519">
    <property type="term" value="F:endonuclease activity"/>
    <property type="evidence" value="ECO:0007669"/>
    <property type="project" value="UniProtKB-KW"/>
</dbReference>
<dbReference type="SUPFAM" id="SSF56672">
    <property type="entry name" value="DNA/RNA polymerases"/>
    <property type="match status" value="1"/>
</dbReference>
<evidence type="ECO:0000256" key="2">
    <source>
        <dbReference type="ARBA" id="ARBA00022695"/>
    </source>
</evidence>
<name>A0AAD8Z7H4_9TELE</name>
<comment type="caution">
    <text evidence="8">The sequence shown here is derived from an EMBL/GenBank/DDBJ whole genome shotgun (WGS) entry which is preliminary data.</text>
</comment>
<dbReference type="PANTHER" id="PTHR37984">
    <property type="entry name" value="PROTEIN CBG26694"/>
    <property type="match status" value="1"/>
</dbReference>
<reference evidence="8" key="1">
    <citation type="submission" date="2023-03" db="EMBL/GenBank/DDBJ databases">
        <title>Electrophorus voltai genome.</title>
        <authorList>
            <person name="Bian C."/>
        </authorList>
    </citation>
    <scope>NUCLEOTIDE SEQUENCE</scope>
    <source>
        <strain evidence="8">CB-2022</strain>
        <tissue evidence="8">Muscle</tissue>
    </source>
</reference>
<dbReference type="Proteomes" id="UP001239994">
    <property type="component" value="Unassembled WGS sequence"/>
</dbReference>
<dbReference type="InterPro" id="IPR043502">
    <property type="entry name" value="DNA/RNA_pol_sf"/>
</dbReference>
<feature type="domain" description="Reverse transcriptase RNase H-like" evidence="7">
    <location>
        <begin position="75"/>
        <end position="126"/>
    </location>
</feature>
<organism evidence="8 9">
    <name type="scientific">Electrophorus voltai</name>
    <dbReference type="NCBI Taxonomy" id="2609070"/>
    <lineage>
        <taxon>Eukaryota</taxon>
        <taxon>Metazoa</taxon>
        <taxon>Chordata</taxon>
        <taxon>Craniata</taxon>
        <taxon>Vertebrata</taxon>
        <taxon>Euteleostomi</taxon>
        <taxon>Actinopterygii</taxon>
        <taxon>Neopterygii</taxon>
        <taxon>Teleostei</taxon>
        <taxon>Ostariophysi</taxon>
        <taxon>Gymnotiformes</taxon>
        <taxon>Gymnotoidei</taxon>
        <taxon>Gymnotidae</taxon>
        <taxon>Electrophorus</taxon>
    </lineage>
</organism>